<feature type="transmembrane region" description="Helical" evidence="5">
    <location>
        <begin position="397"/>
        <end position="419"/>
    </location>
</feature>
<keyword evidence="3 5" id="KW-1133">Transmembrane helix</keyword>
<dbReference type="InterPro" id="IPR011701">
    <property type="entry name" value="MFS"/>
</dbReference>
<keyword evidence="8" id="KW-1185">Reference proteome</keyword>
<protein>
    <recommendedName>
        <fullName evidence="6">Major facilitator superfamily (MFS) profile domain-containing protein</fullName>
    </recommendedName>
</protein>
<proteinExistence type="predicted"/>
<evidence type="ECO:0000313" key="7">
    <source>
        <dbReference type="EMBL" id="OBZ69437.1"/>
    </source>
</evidence>
<dbReference type="SUPFAM" id="SSF103473">
    <property type="entry name" value="MFS general substrate transporter"/>
    <property type="match status" value="1"/>
</dbReference>
<feature type="transmembrane region" description="Helical" evidence="5">
    <location>
        <begin position="26"/>
        <end position="48"/>
    </location>
</feature>
<dbReference type="AlphaFoldDB" id="A0A1C7LZ46"/>
<evidence type="ECO:0000313" key="8">
    <source>
        <dbReference type="Proteomes" id="UP000092993"/>
    </source>
</evidence>
<feature type="transmembrane region" description="Helical" evidence="5">
    <location>
        <begin position="113"/>
        <end position="132"/>
    </location>
</feature>
<name>A0A1C7LZ46_GRIFR</name>
<reference evidence="7 8" key="1">
    <citation type="submission" date="2016-03" db="EMBL/GenBank/DDBJ databases">
        <title>Whole genome sequencing of Grifola frondosa 9006-11.</title>
        <authorList>
            <person name="Min B."/>
            <person name="Park H."/>
            <person name="Kim J.-G."/>
            <person name="Cho H."/>
            <person name="Oh Y.-L."/>
            <person name="Kong W.-S."/>
            <person name="Choi I.-G."/>
        </authorList>
    </citation>
    <scope>NUCLEOTIDE SEQUENCE [LARGE SCALE GENOMIC DNA]</scope>
    <source>
        <strain evidence="7 8">9006-11</strain>
    </source>
</reference>
<feature type="transmembrane region" description="Helical" evidence="5">
    <location>
        <begin position="185"/>
        <end position="204"/>
    </location>
</feature>
<dbReference type="InterPro" id="IPR036259">
    <property type="entry name" value="MFS_trans_sf"/>
</dbReference>
<gene>
    <name evidence="7" type="ORF">A0H81_10667</name>
</gene>
<feature type="transmembrane region" description="Helical" evidence="5">
    <location>
        <begin position="55"/>
        <end position="75"/>
    </location>
</feature>
<dbReference type="STRING" id="5627.A0A1C7LZ46"/>
<dbReference type="EMBL" id="LUGG01000017">
    <property type="protein sequence ID" value="OBZ69437.1"/>
    <property type="molecule type" value="Genomic_DNA"/>
</dbReference>
<dbReference type="GO" id="GO:0005886">
    <property type="term" value="C:plasma membrane"/>
    <property type="evidence" value="ECO:0007669"/>
    <property type="project" value="TreeGrafter"/>
</dbReference>
<dbReference type="PROSITE" id="PS50850">
    <property type="entry name" value="MFS"/>
    <property type="match status" value="1"/>
</dbReference>
<evidence type="ECO:0000259" key="6">
    <source>
        <dbReference type="PROSITE" id="PS50850"/>
    </source>
</evidence>
<feature type="transmembrane region" description="Helical" evidence="5">
    <location>
        <begin position="324"/>
        <end position="346"/>
    </location>
</feature>
<accession>A0A1C7LZ46</accession>
<evidence type="ECO:0000256" key="1">
    <source>
        <dbReference type="ARBA" id="ARBA00004141"/>
    </source>
</evidence>
<feature type="domain" description="Major facilitator superfamily (MFS) profile" evidence="6">
    <location>
        <begin position="1"/>
        <end position="447"/>
    </location>
</feature>
<feature type="transmembrane region" description="Helical" evidence="5">
    <location>
        <begin position="278"/>
        <end position="304"/>
    </location>
</feature>
<sequence>MLNGLELSALTAALPRITNELQGTTFVWVGSAYALSGTACIPLSGGLAQLFGRRAVFLGALLIMALGSALCGAAQSMNFLIAGRAVQGLGAGAIISIVAIITSDLVPLSDRGFINGLITIGWAVISGAGPLIGGGLAQSGHWRWIFYLNIPFCGVAAVIMLLFLRVRTPPGSVAEKLRRVDWIGNTLVIAATASCVIALTWSGIQHPWNSASVLVPFILGLMGLVGFIAYEATVAKHPLVRIFPLSVSFINRNGLLTVSQVPFILMSTRTSFSGYAQIFIMPIVLLGIILAYLAISAVGMGILITTTFFPVLAPLPISENAAALSYYMFLRNFAQVWGVTIGGAVLQNELRKRMPADFLVQFPEGVAVAYTIIPLIPSLEEPLKSEVRVAFADSLKVVWEVLTGIAGLGLISCIGMKALPLHTDVDRDWALQNGKNDAKERYEPSEK</sequence>
<comment type="subcellular location">
    <subcellularLocation>
        <location evidence="1">Membrane</location>
        <topology evidence="1">Multi-pass membrane protein</topology>
    </subcellularLocation>
</comment>
<dbReference type="PANTHER" id="PTHR23501">
    <property type="entry name" value="MAJOR FACILITATOR SUPERFAMILY"/>
    <property type="match status" value="1"/>
</dbReference>
<keyword evidence="4 5" id="KW-0472">Membrane</keyword>
<comment type="caution">
    <text evidence="7">The sequence shown here is derived from an EMBL/GenBank/DDBJ whole genome shotgun (WGS) entry which is preliminary data.</text>
</comment>
<dbReference type="PANTHER" id="PTHR23501:SF102">
    <property type="entry name" value="DRUG TRANSPORTER, PUTATIVE (AFU_ORTHOLOGUE AFUA_3G08530)-RELATED"/>
    <property type="match status" value="1"/>
</dbReference>
<keyword evidence="2 5" id="KW-0812">Transmembrane</keyword>
<evidence type="ECO:0000256" key="3">
    <source>
        <dbReference type="ARBA" id="ARBA00022989"/>
    </source>
</evidence>
<dbReference type="Pfam" id="PF07690">
    <property type="entry name" value="MFS_1"/>
    <property type="match status" value="1"/>
</dbReference>
<dbReference type="OrthoDB" id="3437016at2759"/>
<dbReference type="Gene3D" id="1.20.1250.20">
    <property type="entry name" value="MFS general substrate transporter like domains"/>
    <property type="match status" value="1"/>
</dbReference>
<dbReference type="Proteomes" id="UP000092993">
    <property type="component" value="Unassembled WGS sequence"/>
</dbReference>
<feature type="transmembrane region" description="Helical" evidence="5">
    <location>
        <begin position="210"/>
        <end position="230"/>
    </location>
</feature>
<evidence type="ECO:0000256" key="2">
    <source>
        <dbReference type="ARBA" id="ARBA00022692"/>
    </source>
</evidence>
<organism evidence="7 8">
    <name type="scientific">Grifola frondosa</name>
    <name type="common">Maitake</name>
    <name type="synonym">Polyporus frondosus</name>
    <dbReference type="NCBI Taxonomy" id="5627"/>
    <lineage>
        <taxon>Eukaryota</taxon>
        <taxon>Fungi</taxon>
        <taxon>Dikarya</taxon>
        <taxon>Basidiomycota</taxon>
        <taxon>Agaricomycotina</taxon>
        <taxon>Agaricomycetes</taxon>
        <taxon>Polyporales</taxon>
        <taxon>Grifolaceae</taxon>
        <taxon>Grifola</taxon>
    </lineage>
</organism>
<dbReference type="GO" id="GO:0022857">
    <property type="term" value="F:transmembrane transporter activity"/>
    <property type="evidence" value="ECO:0007669"/>
    <property type="project" value="InterPro"/>
</dbReference>
<evidence type="ECO:0000256" key="5">
    <source>
        <dbReference type="SAM" id="Phobius"/>
    </source>
</evidence>
<evidence type="ECO:0000256" key="4">
    <source>
        <dbReference type="ARBA" id="ARBA00023136"/>
    </source>
</evidence>
<feature type="transmembrane region" description="Helical" evidence="5">
    <location>
        <begin position="358"/>
        <end position="377"/>
    </location>
</feature>
<feature type="transmembrane region" description="Helical" evidence="5">
    <location>
        <begin position="81"/>
        <end position="101"/>
    </location>
</feature>
<dbReference type="InterPro" id="IPR020846">
    <property type="entry name" value="MFS_dom"/>
</dbReference>
<feature type="transmembrane region" description="Helical" evidence="5">
    <location>
        <begin position="144"/>
        <end position="164"/>
    </location>
</feature>